<dbReference type="SUPFAM" id="SSF53850">
    <property type="entry name" value="Periplasmic binding protein-like II"/>
    <property type="match status" value="1"/>
</dbReference>
<evidence type="ECO:0000313" key="2">
    <source>
        <dbReference type="EMBL" id="GAH72257.1"/>
    </source>
</evidence>
<dbReference type="GO" id="GO:1904680">
    <property type="term" value="F:peptide transmembrane transporter activity"/>
    <property type="evidence" value="ECO:0007669"/>
    <property type="project" value="TreeGrafter"/>
</dbReference>
<dbReference type="InterPro" id="IPR000914">
    <property type="entry name" value="SBP_5_dom"/>
</dbReference>
<dbReference type="GO" id="GO:0015833">
    <property type="term" value="P:peptide transport"/>
    <property type="evidence" value="ECO:0007669"/>
    <property type="project" value="TreeGrafter"/>
</dbReference>
<dbReference type="EMBL" id="BARU01035194">
    <property type="protein sequence ID" value="GAH72257.1"/>
    <property type="molecule type" value="Genomic_DNA"/>
</dbReference>
<dbReference type="Gene3D" id="3.90.76.10">
    <property type="entry name" value="Dipeptide-binding Protein, Domain 1"/>
    <property type="match status" value="1"/>
</dbReference>
<evidence type="ECO:0000259" key="1">
    <source>
        <dbReference type="Pfam" id="PF00496"/>
    </source>
</evidence>
<feature type="domain" description="Solute-binding protein family 5" evidence="1">
    <location>
        <begin position="95"/>
        <end position="234"/>
    </location>
</feature>
<dbReference type="Gene3D" id="3.40.190.10">
    <property type="entry name" value="Periplasmic binding protein-like II"/>
    <property type="match status" value="1"/>
</dbReference>
<dbReference type="PANTHER" id="PTHR30290:SF65">
    <property type="entry name" value="MONOACYL PHOSPHATIDYLINOSITOL TETRAMANNOSIDE-BINDING PROTEIN LPQW-RELATED"/>
    <property type="match status" value="1"/>
</dbReference>
<proteinExistence type="predicted"/>
<accession>X1HS08</accession>
<comment type="caution">
    <text evidence="2">The sequence shown here is derived from an EMBL/GenBank/DDBJ whole genome shotgun (WGS) entry which is preliminary data.</text>
</comment>
<reference evidence="2" key="1">
    <citation type="journal article" date="2014" name="Front. Microbiol.">
        <title>High frequency of phylogenetically diverse reductive dehalogenase-homologous genes in deep subseafloor sedimentary metagenomes.</title>
        <authorList>
            <person name="Kawai M."/>
            <person name="Futagami T."/>
            <person name="Toyoda A."/>
            <person name="Takaki Y."/>
            <person name="Nishi S."/>
            <person name="Hori S."/>
            <person name="Arai W."/>
            <person name="Tsubouchi T."/>
            <person name="Morono Y."/>
            <person name="Uchiyama I."/>
            <person name="Ito T."/>
            <person name="Fujiyama A."/>
            <person name="Inagaki F."/>
            <person name="Takami H."/>
        </authorList>
    </citation>
    <scope>NUCLEOTIDE SEQUENCE</scope>
    <source>
        <strain evidence="2">Expedition CK06-06</strain>
    </source>
</reference>
<protein>
    <recommendedName>
        <fullName evidence="1">Solute-binding protein family 5 domain-containing protein</fullName>
    </recommendedName>
</protein>
<dbReference type="AlphaFoldDB" id="X1HS08"/>
<sequence>MFSWLIVAALVLASCGPAAPGEQEEEEEEEEEEEIVGFPRSETVYVNNITGRIGSPSNFNFWVGWKWQDRGMQNLAWEALWTNDYSIPVIHNSAAAAPPEYNEDFTQLTITLRQGIYWSDGVGFTADDVVYTIELLKATPGMNYNVQMQEVGSVSATGNYTVVIELVEPNSRFHTYFLDRWGCCFIMPKHVFELAEDPMTFEFNPPVGLGPYELHSFDPAGYWTAWERRADWERTPTGILFGEPVPKYIV</sequence>
<dbReference type="InterPro" id="IPR039424">
    <property type="entry name" value="SBP_5"/>
</dbReference>
<dbReference type="Pfam" id="PF00496">
    <property type="entry name" value="SBP_bac_5"/>
    <property type="match status" value="1"/>
</dbReference>
<organism evidence="2">
    <name type="scientific">marine sediment metagenome</name>
    <dbReference type="NCBI Taxonomy" id="412755"/>
    <lineage>
        <taxon>unclassified sequences</taxon>
        <taxon>metagenomes</taxon>
        <taxon>ecological metagenomes</taxon>
    </lineage>
</organism>
<feature type="non-terminal residue" evidence="2">
    <location>
        <position position="250"/>
    </location>
</feature>
<dbReference type="PANTHER" id="PTHR30290">
    <property type="entry name" value="PERIPLASMIC BINDING COMPONENT OF ABC TRANSPORTER"/>
    <property type="match status" value="1"/>
</dbReference>
<gene>
    <name evidence="2" type="ORF">S03H2_55127</name>
</gene>
<name>X1HS08_9ZZZZ</name>